<proteinExistence type="predicted"/>
<dbReference type="AlphaFoldDB" id="A0A9D4T7H8"/>
<dbReference type="OMA" id="ARVCWKE"/>
<dbReference type="VEuPathDB" id="VectorBase:RSAN_030611"/>
<protein>
    <submittedName>
        <fullName evidence="1">Uncharacterized protein</fullName>
    </submittedName>
</protein>
<sequence length="107" mass="11638">MSAFLKQARACWKEAAVYSDKPEGICAPKVDAMFRRCLVRVTRQTSCEEDERANQRIRGEVDSQRALCIGASARRAAAAPPSIVAPSVTRFLFTGAALLALCRPPAN</sequence>
<dbReference type="OrthoDB" id="6503923at2759"/>
<organism evidence="1 2">
    <name type="scientific">Rhipicephalus sanguineus</name>
    <name type="common">Brown dog tick</name>
    <name type="synonym">Ixodes sanguineus</name>
    <dbReference type="NCBI Taxonomy" id="34632"/>
    <lineage>
        <taxon>Eukaryota</taxon>
        <taxon>Metazoa</taxon>
        <taxon>Ecdysozoa</taxon>
        <taxon>Arthropoda</taxon>
        <taxon>Chelicerata</taxon>
        <taxon>Arachnida</taxon>
        <taxon>Acari</taxon>
        <taxon>Parasitiformes</taxon>
        <taxon>Ixodida</taxon>
        <taxon>Ixodoidea</taxon>
        <taxon>Ixodidae</taxon>
        <taxon>Rhipicephalinae</taxon>
        <taxon>Rhipicephalus</taxon>
        <taxon>Rhipicephalus</taxon>
    </lineage>
</organism>
<comment type="caution">
    <text evidence="1">The sequence shown here is derived from an EMBL/GenBank/DDBJ whole genome shotgun (WGS) entry which is preliminary data.</text>
</comment>
<reference evidence="1" key="1">
    <citation type="journal article" date="2020" name="Cell">
        <title>Large-Scale Comparative Analyses of Tick Genomes Elucidate Their Genetic Diversity and Vector Capacities.</title>
        <authorList>
            <consortium name="Tick Genome and Microbiome Consortium (TIGMIC)"/>
            <person name="Jia N."/>
            <person name="Wang J."/>
            <person name="Shi W."/>
            <person name="Du L."/>
            <person name="Sun Y."/>
            <person name="Zhan W."/>
            <person name="Jiang J.F."/>
            <person name="Wang Q."/>
            <person name="Zhang B."/>
            <person name="Ji P."/>
            <person name="Bell-Sakyi L."/>
            <person name="Cui X.M."/>
            <person name="Yuan T.T."/>
            <person name="Jiang B.G."/>
            <person name="Yang W.F."/>
            <person name="Lam T.T."/>
            <person name="Chang Q.C."/>
            <person name="Ding S.J."/>
            <person name="Wang X.J."/>
            <person name="Zhu J.G."/>
            <person name="Ruan X.D."/>
            <person name="Zhao L."/>
            <person name="Wei J.T."/>
            <person name="Ye R.Z."/>
            <person name="Que T.C."/>
            <person name="Du C.H."/>
            <person name="Zhou Y.H."/>
            <person name="Cheng J.X."/>
            <person name="Dai P.F."/>
            <person name="Guo W.B."/>
            <person name="Han X.H."/>
            <person name="Huang E.J."/>
            <person name="Li L.F."/>
            <person name="Wei W."/>
            <person name="Gao Y.C."/>
            <person name="Liu J.Z."/>
            <person name="Shao H.Z."/>
            <person name="Wang X."/>
            <person name="Wang C.C."/>
            <person name="Yang T.C."/>
            <person name="Huo Q.B."/>
            <person name="Li W."/>
            <person name="Chen H.Y."/>
            <person name="Chen S.E."/>
            <person name="Zhou L.G."/>
            <person name="Ni X.B."/>
            <person name="Tian J.H."/>
            <person name="Sheng Y."/>
            <person name="Liu T."/>
            <person name="Pan Y.S."/>
            <person name="Xia L.Y."/>
            <person name="Li J."/>
            <person name="Zhao F."/>
            <person name="Cao W.C."/>
        </authorList>
    </citation>
    <scope>NUCLEOTIDE SEQUENCE</scope>
    <source>
        <strain evidence="1">Rsan-2018</strain>
    </source>
</reference>
<dbReference type="Proteomes" id="UP000821837">
    <property type="component" value="Chromosome 1"/>
</dbReference>
<name>A0A9D4T7H8_RHISA</name>
<dbReference type="EMBL" id="JABSTV010001245">
    <property type="protein sequence ID" value="KAH7982939.1"/>
    <property type="molecule type" value="Genomic_DNA"/>
</dbReference>
<evidence type="ECO:0000313" key="2">
    <source>
        <dbReference type="Proteomes" id="UP000821837"/>
    </source>
</evidence>
<accession>A0A9D4T7H8</accession>
<keyword evidence="2" id="KW-1185">Reference proteome</keyword>
<reference evidence="1" key="2">
    <citation type="submission" date="2021-09" db="EMBL/GenBank/DDBJ databases">
        <authorList>
            <person name="Jia N."/>
            <person name="Wang J."/>
            <person name="Shi W."/>
            <person name="Du L."/>
            <person name="Sun Y."/>
            <person name="Zhan W."/>
            <person name="Jiang J."/>
            <person name="Wang Q."/>
            <person name="Zhang B."/>
            <person name="Ji P."/>
            <person name="Sakyi L.B."/>
            <person name="Cui X."/>
            <person name="Yuan T."/>
            <person name="Jiang B."/>
            <person name="Yang W."/>
            <person name="Lam T.T.-Y."/>
            <person name="Chang Q."/>
            <person name="Ding S."/>
            <person name="Wang X."/>
            <person name="Zhu J."/>
            <person name="Ruan X."/>
            <person name="Zhao L."/>
            <person name="Wei J."/>
            <person name="Que T."/>
            <person name="Du C."/>
            <person name="Cheng J."/>
            <person name="Dai P."/>
            <person name="Han X."/>
            <person name="Huang E."/>
            <person name="Gao Y."/>
            <person name="Liu J."/>
            <person name="Shao H."/>
            <person name="Ye R."/>
            <person name="Li L."/>
            <person name="Wei W."/>
            <person name="Wang X."/>
            <person name="Wang C."/>
            <person name="Huo Q."/>
            <person name="Li W."/>
            <person name="Guo W."/>
            <person name="Chen H."/>
            <person name="Chen S."/>
            <person name="Zhou L."/>
            <person name="Zhou L."/>
            <person name="Ni X."/>
            <person name="Tian J."/>
            <person name="Zhou Y."/>
            <person name="Sheng Y."/>
            <person name="Liu T."/>
            <person name="Pan Y."/>
            <person name="Xia L."/>
            <person name="Li J."/>
            <person name="Zhao F."/>
            <person name="Cao W."/>
        </authorList>
    </citation>
    <scope>NUCLEOTIDE SEQUENCE</scope>
    <source>
        <strain evidence="1">Rsan-2018</strain>
        <tissue evidence="1">Larvae</tissue>
    </source>
</reference>
<gene>
    <name evidence="1" type="ORF">HPB52_008323</name>
</gene>
<evidence type="ECO:0000313" key="1">
    <source>
        <dbReference type="EMBL" id="KAH7982939.1"/>
    </source>
</evidence>